<feature type="compositionally biased region" description="Polar residues" evidence="1">
    <location>
        <begin position="185"/>
        <end position="209"/>
    </location>
</feature>
<dbReference type="InterPro" id="IPR024752">
    <property type="entry name" value="Myb/SANT-like_dom"/>
</dbReference>
<sequence length="308" mass="35216">MSHKANKNDSEPKEKAKYVRWTPRMDDILTEVLRDEYHKGHKGDNGWKPTALQAAVNAINSQLGMSLNKENIRSRLKTWRGLYTAVQELLNQTGFGWNDTKKMVEAEDSVWDDYLQNHSDAAQFRHRSIDNFDDISLIIGNDQANGQGAQTGIEADNIVETIDLEANTDNIGIKETRFEFEGVSGNESQPATTQSLKSKLPSSQGNQLPKNKRKGRDDAISTDLRFLGENIKIVADAINNRDKIDMDLLMLEIEKISNFDDDLVVEAMEYLSGDKKRADLFLALKENQKRIWLLKRLRREQQIDLNFY</sequence>
<reference evidence="3 4" key="1">
    <citation type="journal article" date="2024" name="Plant J.">
        <title>Genome sequences and population genomics reveal climatic adaptation and genomic divergence between two closely related sweetgum species.</title>
        <authorList>
            <person name="Xu W.Q."/>
            <person name="Ren C.Q."/>
            <person name="Zhang X.Y."/>
            <person name="Comes H.P."/>
            <person name="Liu X.H."/>
            <person name="Li Y.G."/>
            <person name="Kettle C.J."/>
            <person name="Jalonen R."/>
            <person name="Gaisberger H."/>
            <person name="Ma Y.Z."/>
            <person name="Qiu Y.X."/>
        </authorList>
    </citation>
    <scope>NUCLEOTIDE SEQUENCE [LARGE SCALE GENOMIC DNA]</scope>
    <source>
        <strain evidence="3">Hangzhou</strain>
    </source>
</reference>
<dbReference type="EMBL" id="JBBPBK010000009">
    <property type="protein sequence ID" value="KAK9278278.1"/>
    <property type="molecule type" value="Genomic_DNA"/>
</dbReference>
<dbReference type="Proteomes" id="UP001415857">
    <property type="component" value="Unassembled WGS sequence"/>
</dbReference>
<accession>A0AAP0RJH1</accession>
<evidence type="ECO:0000256" key="1">
    <source>
        <dbReference type="SAM" id="MobiDB-lite"/>
    </source>
</evidence>
<comment type="caution">
    <text evidence="3">The sequence shown here is derived from an EMBL/GenBank/DDBJ whole genome shotgun (WGS) entry which is preliminary data.</text>
</comment>
<gene>
    <name evidence="3" type="ORF">L1049_027843</name>
</gene>
<proteinExistence type="predicted"/>
<evidence type="ECO:0000259" key="2">
    <source>
        <dbReference type="Pfam" id="PF12776"/>
    </source>
</evidence>
<dbReference type="AlphaFoldDB" id="A0AAP0RJH1"/>
<dbReference type="PANTHER" id="PTHR46929">
    <property type="entry name" value="EXPRESSED PROTEIN"/>
    <property type="match status" value="1"/>
</dbReference>
<evidence type="ECO:0000313" key="3">
    <source>
        <dbReference type="EMBL" id="KAK9278278.1"/>
    </source>
</evidence>
<evidence type="ECO:0000313" key="4">
    <source>
        <dbReference type="Proteomes" id="UP001415857"/>
    </source>
</evidence>
<keyword evidence="4" id="KW-1185">Reference proteome</keyword>
<feature type="region of interest" description="Disordered" evidence="1">
    <location>
        <begin position="181"/>
        <end position="217"/>
    </location>
</feature>
<dbReference type="PANTHER" id="PTHR46929:SF29">
    <property type="entry name" value="MYB_SANT-LIKE DOMAIN-CONTAINING PROTEIN"/>
    <property type="match status" value="1"/>
</dbReference>
<feature type="domain" description="Myb/SANT-like" evidence="2">
    <location>
        <begin position="20"/>
        <end position="114"/>
    </location>
</feature>
<protein>
    <recommendedName>
        <fullName evidence="2">Myb/SANT-like domain-containing protein</fullName>
    </recommendedName>
</protein>
<name>A0AAP0RJH1_LIQFO</name>
<dbReference type="Pfam" id="PF12776">
    <property type="entry name" value="Myb_DNA-bind_3"/>
    <property type="match status" value="1"/>
</dbReference>
<organism evidence="3 4">
    <name type="scientific">Liquidambar formosana</name>
    <name type="common">Formosan gum</name>
    <dbReference type="NCBI Taxonomy" id="63359"/>
    <lineage>
        <taxon>Eukaryota</taxon>
        <taxon>Viridiplantae</taxon>
        <taxon>Streptophyta</taxon>
        <taxon>Embryophyta</taxon>
        <taxon>Tracheophyta</taxon>
        <taxon>Spermatophyta</taxon>
        <taxon>Magnoliopsida</taxon>
        <taxon>eudicotyledons</taxon>
        <taxon>Gunneridae</taxon>
        <taxon>Pentapetalae</taxon>
        <taxon>Saxifragales</taxon>
        <taxon>Altingiaceae</taxon>
        <taxon>Liquidambar</taxon>
    </lineage>
</organism>